<evidence type="ECO:0000313" key="3">
    <source>
        <dbReference type="Proteomes" id="UP000295087"/>
    </source>
</evidence>
<gene>
    <name evidence="2" type="ORF">DFR75_1012324</name>
</gene>
<keyword evidence="3" id="KW-1185">Reference proteome</keyword>
<dbReference type="EMBL" id="SNXK01000001">
    <property type="protein sequence ID" value="TDP43203.1"/>
    <property type="molecule type" value="Genomic_DNA"/>
</dbReference>
<keyword evidence="1" id="KW-1133">Transmembrane helix</keyword>
<accession>A0A4R6PXS2</accession>
<sequence>MRKARIWAAVVAASPIVFPLVAIAAAAVVAMLAGPGADVAWYLVFTLMLGMAMFVPGLCVNLVGLALLPRRSGTVVTVVGLLLLMGAAAMMCLGIFEDALSGLDDDPRLIPKLSIPEAVATSVPYAAVVIAGLCATFFVVAAARDSQLLVSRDDATISDAE</sequence>
<feature type="transmembrane region" description="Helical" evidence="1">
    <location>
        <begin position="39"/>
        <end position="68"/>
    </location>
</feature>
<protein>
    <submittedName>
        <fullName evidence="2">Uncharacterized protein</fullName>
    </submittedName>
</protein>
<dbReference type="AlphaFoldDB" id="A0A4R6PXS2"/>
<feature type="transmembrane region" description="Helical" evidence="1">
    <location>
        <begin position="123"/>
        <end position="143"/>
    </location>
</feature>
<proteinExistence type="predicted"/>
<name>A0A4R6PXS2_NOCIG</name>
<keyword evidence="1" id="KW-0472">Membrane</keyword>
<comment type="caution">
    <text evidence="2">The sequence shown here is derived from an EMBL/GenBank/DDBJ whole genome shotgun (WGS) entry which is preliminary data.</text>
</comment>
<feature type="transmembrane region" description="Helical" evidence="1">
    <location>
        <begin position="75"/>
        <end position="96"/>
    </location>
</feature>
<organism evidence="2 3">
    <name type="scientific">Nocardia ignorata</name>
    <dbReference type="NCBI Taxonomy" id="145285"/>
    <lineage>
        <taxon>Bacteria</taxon>
        <taxon>Bacillati</taxon>
        <taxon>Actinomycetota</taxon>
        <taxon>Actinomycetes</taxon>
        <taxon>Mycobacteriales</taxon>
        <taxon>Nocardiaceae</taxon>
        <taxon>Nocardia</taxon>
    </lineage>
</organism>
<keyword evidence="1" id="KW-0812">Transmembrane</keyword>
<evidence type="ECO:0000256" key="1">
    <source>
        <dbReference type="SAM" id="Phobius"/>
    </source>
</evidence>
<dbReference type="RefSeq" id="WP_133733883.1">
    <property type="nucleotide sequence ID" value="NZ_SNXK01000001.1"/>
</dbReference>
<dbReference type="Proteomes" id="UP000295087">
    <property type="component" value="Unassembled WGS sequence"/>
</dbReference>
<evidence type="ECO:0000313" key="2">
    <source>
        <dbReference type="EMBL" id="TDP43203.1"/>
    </source>
</evidence>
<reference evidence="2 3" key="1">
    <citation type="submission" date="2019-03" db="EMBL/GenBank/DDBJ databases">
        <title>Genomic Encyclopedia of Type Strains, Phase IV (KMG-IV): sequencing the most valuable type-strain genomes for metagenomic binning, comparative biology and taxonomic classification.</title>
        <authorList>
            <person name="Goeker M."/>
        </authorList>
    </citation>
    <scope>NUCLEOTIDE SEQUENCE [LARGE SCALE GENOMIC DNA]</scope>
    <source>
        <strain evidence="2 3">DSM 44496</strain>
    </source>
</reference>
<feature type="transmembrane region" description="Helical" evidence="1">
    <location>
        <begin position="7"/>
        <end position="33"/>
    </location>
</feature>